<feature type="compositionally biased region" description="Basic and acidic residues" evidence="1">
    <location>
        <begin position="1"/>
        <end position="12"/>
    </location>
</feature>
<gene>
    <name evidence="2" type="ORF">GQ466_24030</name>
</gene>
<accession>A0A6I4W8K0</accession>
<proteinExistence type="predicted"/>
<comment type="caution">
    <text evidence="2">The sequence shown here is derived from an EMBL/GenBank/DDBJ whole genome shotgun (WGS) entry which is preliminary data.</text>
</comment>
<name>A0A6I4W8K0_9ACTN</name>
<evidence type="ECO:0000256" key="1">
    <source>
        <dbReference type="SAM" id="MobiDB-lite"/>
    </source>
</evidence>
<dbReference type="AlphaFoldDB" id="A0A6I4W8K0"/>
<dbReference type="OrthoDB" id="123178at2"/>
<organism evidence="2 3">
    <name type="scientific">Actinomadura rayongensis</name>
    <dbReference type="NCBI Taxonomy" id="1429076"/>
    <lineage>
        <taxon>Bacteria</taxon>
        <taxon>Bacillati</taxon>
        <taxon>Actinomycetota</taxon>
        <taxon>Actinomycetes</taxon>
        <taxon>Streptosporangiales</taxon>
        <taxon>Thermomonosporaceae</taxon>
        <taxon>Actinomadura</taxon>
    </lineage>
</organism>
<dbReference type="RefSeq" id="WP_161105291.1">
    <property type="nucleotide sequence ID" value="NZ_JBHLYI010000023.1"/>
</dbReference>
<feature type="compositionally biased region" description="Basic and acidic residues" evidence="1">
    <location>
        <begin position="113"/>
        <end position="124"/>
    </location>
</feature>
<feature type="compositionally biased region" description="Pro residues" evidence="1">
    <location>
        <begin position="47"/>
        <end position="56"/>
    </location>
</feature>
<feature type="region of interest" description="Disordered" evidence="1">
    <location>
        <begin position="1"/>
        <end position="125"/>
    </location>
</feature>
<keyword evidence="3" id="KW-1185">Reference proteome</keyword>
<reference evidence="2 3" key="1">
    <citation type="submission" date="2019-12" db="EMBL/GenBank/DDBJ databases">
        <title>Nocardia macrotermitis sp. nov. and Nocardia aurantia sp. nov., isolated from the gut of the fungus growing-termite Macrotermes natalensis.</title>
        <authorList>
            <person name="Christine B."/>
            <person name="Rene B."/>
        </authorList>
    </citation>
    <scope>NUCLEOTIDE SEQUENCE [LARGE SCALE GENOMIC DNA]</scope>
    <source>
        <strain evidence="2 3">DSM 102126</strain>
    </source>
</reference>
<sequence length="199" mass="20886">MDRHSTDQHPDHVTGTGPGNGIGPGTGDGTGRGTDHRTGPDGAVRPSGPPAPPGPAALPRRTPDRRVAGSPPGRGPGDGPGTGPLRTVADRPAAVPGEHPRPEADARPAQSDRLLDTGEAEGFRRRWHDVQAAFVDDPGDAVRRADELTGEAVDALGRALAQRRLALSPRDEDDAASDTERLRLALREYRTLLDRVLGS</sequence>
<dbReference type="EMBL" id="WUTW01000006">
    <property type="protein sequence ID" value="MXQ67089.1"/>
    <property type="molecule type" value="Genomic_DNA"/>
</dbReference>
<evidence type="ECO:0000313" key="3">
    <source>
        <dbReference type="Proteomes" id="UP000431901"/>
    </source>
</evidence>
<evidence type="ECO:0000313" key="2">
    <source>
        <dbReference type="EMBL" id="MXQ67089.1"/>
    </source>
</evidence>
<feature type="compositionally biased region" description="Gly residues" evidence="1">
    <location>
        <begin position="16"/>
        <end position="32"/>
    </location>
</feature>
<dbReference type="Proteomes" id="UP000431901">
    <property type="component" value="Unassembled WGS sequence"/>
</dbReference>
<protein>
    <submittedName>
        <fullName evidence="2">Uncharacterized protein</fullName>
    </submittedName>
</protein>